<keyword evidence="5" id="KW-1185">Reference proteome</keyword>
<evidence type="ECO:0000313" key="4">
    <source>
        <dbReference type="EMBL" id="PZD70974.1"/>
    </source>
</evidence>
<keyword evidence="2" id="KW-0812">Transmembrane</keyword>
<dbReference type="Pfam" id="PF14159">
    <property type="entry name" value="CAAD"/>
    <property type="match status" value="1"/>
</dbReference>
<evidence type="ECO:0000313" key="5">
    <source>
        <dbReference type="Proteomes" id="UP000248857"/>
    </source>
</evidence>
<dbReference type="PANTHER" id="PTHR33222">
    <property type="match status" value="1"/>
</dbReference>
<proteinExistence type="predicted"/>
<dbReference type="Proteomes" id="UP000248857">
    <property type="component" value="Unassembled WGS sequence"/>
</dbReference>
<evidence type="ECO:0000256" key="2">
    <source>
        <dbReference type="SAM" id="Phobius"/>
    </source>
</evidence>
<organism evidence="4 5">
    <name type="scientific">Acaryochloris thomasi RCC1774</name>
    <dbReference type="NCBI Taxonomy" id="1764569"/>
    <lineage>
        <taxon>Bacteria</taxon>
        <taxon>Bacillati</taxon>
        <taxon>Cyanobacteriota</taxon>
        <taxon>Cyanophyceae</taxon>
        <taxon>Acaryochloridales</taxon>
        <taxon>Acaryochloridaceae</taxon>
        <taxon>Acaryochloris</taxon>
        <taxon>Acaryochloris thomasi</taxon>
    </lineage>
</organism>
<dbReference type="AlphaFoldDB" id="A0A2W1JLA4"/>
<protein>
    <recommendedName>
        <fullName evidence="3">Cyanobacterial aminoacyl-tRNA synthetase CAAD domain-containing protein</fullName>
    </recommendedName>
</protein>
<keyword evidence="2" id="KW-1133">Transmembrane helix</keyword>
<evidence type="ECO:0000256" key="1">
    <source>
        <dbReference type="ARBA" id="ARBA00004141"/>
    </source>
</evidence>
<dbReference type="InterPro" id="IPR033344">
    <property type="entry name" value="CURT1"/>
</dbReference>
<accession>A0A2W1JLA4</accession>
<gene>
    <name evidence="4" type="ORF">C1752_08655</name>
</gene>
<dbReference type="EMBL" id="PQWO01000024">
    <property type="protein sequence ID" value="PZD70974.1"/>
    <property type="molecule type" value="Genomic_DNA"/>
</dbReference>
<feature type="transmembrane region" description="Helical" evidence="2">
    <location>
        <begin position="125"/>
        <end position="145"/>
    </location>
</feature>
<comment type="subcellular location">
    <subcellularLocation>
        <location evidence="1">Membrane</location>
        <topology evidence="1">Multi-pass membrane protein</topology>
    </subcellularLocation>
</comment>
<reference evidence="4 5" key="1">
    <citation type="journal article" date="2018" name="Sci. Rep.">
        <title>A novel species of the marine cyanobacterium Acaryochloris with a unique pigment content and lifestyle.</title>
        <authorList>
            <person name="Partensky F."/>
            <person name="Six C."/>
            <person name="Ratin M."/>
            <person name="Garczarek L."/>
            <person name="Vaulot D."/>
            <person name="Probert I."/>
            <person name="Calteau A."/>
            <person name="Gourvil P."/>
            <person name="Marie D."/>
            <person name="Grebert T."/>
            <person name="Bouchier C."/>
            <person name="Le Panse S."/>
            <person name="Gachenot M."/>
            <person name="Rodriguez F."/>
            <person name="Garrido J.L."/>
        </authorList>
    </citation>
    <scope>NUCLEOTIDE SEQUENCE [LARGE SCALE GENOMIC DNA]</scope>
    <source>
        <strain evidence="4 5">RCC1774</strain>
    </source>
</reference>
<sequence length="179" mass="19952">MSIDLEESVIVDPYAEMPQSEADIIDPRVHEKPEGDVDIIDPRVQAPQGKVEIIVPETGTSVREPVDPNLQELGTKLSQAIENLPRQIAAFYRAYQRPINLLGVSFLGLLTVAIASGVLRVLDALPLVAPSLELVGLGYIGWFTWRYLLYAENRQELTAKYRSTKQKVLGQNSERSKQP</sequence>
<name>A0A2W1JLA4_9CYAN</name>
<dbReference type="PANTHER" id="PTHR33222:SF4">
    <property type="entry name" value="PROTEIN CURVATURE THYLAKOID 1A, CHLOROPLASTIC"/>
    <property type="match status" value="1"/>
</dbReference>
<dbReference type="OrthoDB" id="459910at2"/>
<dbReference type="GO" id="GO:0016020">
    <property type="term" value="C:membrane"/>
    <property type="evidence" value="ECO:0007669"/>
    <property type="project" value="UniProtKB-SubCell"/>
</dbReference>
<dbReference type="GO" id="GO:0009579">
    <property type="term" value="C:thylakoid"/>
    <property type="evidence" value="ECO:0007669"/>
    <property type="project" value="InterPro"/>
</dbReference>
<dbReference type="RefSeq" id="WP_110988524.1">
    <property type="nucleotide sequence ID" value="NZ_CAWNWM010000024.1"/>
</dbReference>
<feature type="domain" description="Cyanobacterial aminoacyl-tRNA synthetase CAAD" evidence="3">
    <location>
        <begin position="87"/>
        <end position="170"/>
    </location>
</feature>
<feature type="transmembrane region" description="Helical" evidence="2">
    <location>
        <begin position="99"/>
        <end position="119"/>
    </location>
</feature>
<keyword evidence="2" id="KW-0472">Membrane</keyword>
<dbReference type="InterPro" id="IPR025564">
    <property type="entry name" value="CAAD_dom"/>
</dbReference>
<comment type="caution">
    <text evidence="4">The sequence shown here is derived from an EMBL/GenBank/DDBJ whole genome shotgun (WGS) entry which is preliminary data.</text>
</comment>
<evidence type="ECO:0000259" key="3">
    <source>
        <dbReference type="Pfam" id="PF14159"/>
    </source>
</evidence>